<dbReference type="Pfam" id="PF10272">
    <property type="entry name" value="Tmpp129"/>
    <property type="match status" value="1"/>
</dbReference>
<dbReference type="AlphaFoldDB" id="A0AAV5VIU6"/>
<reference evidence="6" key="1">
    <citation type="submission" date="2023-10" db="EMBL/GenBank/DDBJ databases">
        <title>Genome assembly of Pristionchus species.</title>
        <authorList>
            <person name="Yoshida K."/>
            <person name="Sommer R.J."/>
        </authorList>
    </citation>
    <scope>NUCLEOTIDE SEQUENCE</scope>
    <source>
        <strain evidence="6">RS5133</strain>
    </source>
</reference>
<dbReference type="GO" id="GO:0016020">
    <property type="term" value="C:membrane"/>
    <property type="evidence" value="ECO:0007669"/>
    <property type="project" value="UniProtKB-SubCell"/>
</dbReference>
<comment type="subcellular location">
    <subcellularLocation>
        <location evidence="1">Membrane</location>
        <topology evidence="1">Multi-pass membrane protein</topology>
    </subcellularLocation>
</comment>
<dbReference type="GO" id="GO:0016567">
    <property type="term" value="P:protein ubiquitination"/>
    <property type="evidence" value="ECO:0007669"/>
    <property type="project" value="InterPro"/>
</dbReference>
<evidence type="ECO:0000256" key="2">
    <source>
        <dbReference type="ARBA" id="ARBA00007332"/>
    </source>
</evidence>
<evidence type="ECO:0000256" key="5">
    <source>
        <dbReference type="ARBA" id="ARBA00023136"/>
    </source>
</evidence>
<dbReference type="PANTHER" id="PTHR31322:SF2">
    <property type="entry name" value="E3 UBIQUITIN-PROTEIN LIGASE TM129"/>
    <property type="match status" value="1"/>
</dbReference>
<keyword evidence="7" id="KW-1185">Reference proteome</keyword>
<organism evidence="6 7">
    <name type="scientific">Pristionchus fissidentatus</name>
    <dbReference type="NCBI Taxonomy" id="1538716"/>
    <lineage>
        <taxon>Eukaryota</taxon>
        <taxon>Metazoa</taxon>
        <taxon>Ecdysozoa</taxon>
        <taxon>Nematoda</taxon>
        <taxon>Chromadorea</taxon>
        <taxon>Rhabditida</taxon>
        <taxon>Rhabditina</taxon>
        <taxon>Diplogasteromorpha</taxon>
        <taxon>Diplogasteroidea</taxon>
        <taxon>Neodiplogasteridae</taxon>
        <taxon>Pristionchus</taxon>
    </lineage>
</organism>
<dbReference type="PANTHER" id="PTHR31322">
    <property type="entry name" value="E3 UBIQUITIN-PROTEIN LIGASE TM129"/>
    <property type="match status" value="1"/>
</dbReference>
<keyword evidence="5" id="KW-0472">Membrane</keyword>
<dbReference type="InterPro" id="IPR018801">
    <property type="entry name" value="TM129"/>
</dbReference>
<protein>
    <recommendedName>
        <fullName evidence="8">RING-type domain-containing protein</fullName>
    </recommendedName>
</protein>
<proteinExistence type="inferred from homology"/>
<dbReference type="EMBL" id="BTSY01000003">
    <property type="protein sequence ID" value="GMT18193.1"/>
    <property type="molecule type" value="Genomic_DNA"/>
</dbReference>
<feature type="non-terminal residue" evidence="6">
    <location>
        <position position="1"/>
    </location>
</feature>
<evidence type="ECO:0000313" key="6">
    <source>
        <dbReference type="EMBL" id="GMT18193.1"/>
    </source>
</evidence>
<dbReference type="GO" id="GO:0005783">
    <property type="term" value="C:endoplasmic reticulum"/>
    <property type="evidence" value="ECO:0007669"/>
    <property type="project" value="TreeGrafter"/>
</dbReference>
<evidence type="ECO:0000313" key="7">
    <source>
        <dbReference type="Proteomes" id="UP001432322"/>
    </source>
</evidence>
<keyword evidence="3" id="KW-0812">Transmembrane</keyword>
<dbReference type="GO" id="GO:0061630">
    <property type="term" value="F:ubiquitin protein ligase activity"/>
    <property type="evidence" value="ECO:0007669"/>
    <property type="project" value="InterPro"/>
</dbReference>
<sequence length="79" mass="8721">DLCFACNDKQPDVVIKKSCIGDSCSPCHCRPTWCSSCLARVFMTAQRNNRPTIWMDGTAACPTCRATFCANDVLLITDE</sequence>
<evidence type="ECO:0000256" key="1">
    <source>
        <dbReference type="ARBA" id="ARBA00004141"/>
    </source>
</evidence>
<name>A0AAV5VIU6_9BILA</name>
<dbReference type="Proteomes" id="UP001432322">
    <property type="component" value="Unassembled WGS sequence"/>
</dbReference>
<comment type="similarity">
    <text evidence="2">Belongs to the TMEM129 family.</text>
</comment>
<evidence type="ECO:0000256" key="3">
    <source>
        <dbReference type="ARBA" id="ARBA00022692"/>
    </source>
</evidence>
<comment type="caution">
    <text evidence="6">The sequence shown here is derived from an EMBL/GenBank/DDBJ whole genome shotgun (WGS) entry which is preliminary data.</text>
</comment>
<evidence type="ECO:0008006" key="8">
    <source>
        <dbReference type="Google" id="ProtNLM"/>
    </source>
</evidence>
<evidence type="ECO:0000256" key="4">
    <source>
        <dbReference type="ARBA" id="ARBA00022989"/>
    </source>
</evidence>
<keyword evidence="4" id="KW-1133">Transmembrane helix</keyword>
<feature type="non-terminal residue" evidence="6">
    <location>
        <position position="79"/>
    </location>
</feature>
<accession>A0AAV5VIU6</accession>
<gene>
    <name evidence="6" type="ORF">PFISCL1PPCAC_9490</name>
</gene>